<keyword evidence="2" id="KW-0472">Membrane</keyword>
<dbReference type="EMBL" id="CP014544">
    <property type="protein sequence ID" value="AMO68461.1"/>
    <property type="molecule type" value="Genomic_DNA"/>
</dbReference>
<evidence type="ECO:0000313" key="5">
    <source>
        <dbReference type="Proteomes" id="UP000074119"/>
    </source>
</evidence>
<dbReference type="InterPro" id="IPR045584">
    <property type="entry name" value="Pilin-like"/>
</dbReference>
<keyword evidence="2" id="KW-1133">Transmembrane helix</keyword>
<evidence type="ECO:0000256" key="1">
    <source>
        <dbReference type="SAM" id="MobiDB-lite"/>
    </source>
</evidence>
<dbReference type="InterPro" id="IPR013545">
    <property type="entry name" value="T2SS_protein-GspG_C"/>
</dbReference>
<accession>A0A127M5K7</accession>
<gene>
    <name evidence="4" type="ORF">AZF00_09175</name>
</gene>
<dbReference type="InterPro" id="IPR010054">
    <property type="entry name" value="Type2_sec_GspG"/>
</dbReference>
<evidence type="ECO:0000259" key="3">
    <source>
        <dbReference type="Pfam" id="PF08334"/>
    </source>
</evidence>
<organism evidence="4 5">
    <name type="scientific">Zhongshania aliphaticivorans</name>
    <dbReference type="NCBI Taxonomy" id="1470434"/>
    <lineage>
        <taxon>Bacteria</taxon>
        <taxon>Pseudomonadati</taxon>
        <taxon>Pseudomonadota</taxon>
        <taxon>Gammaproteobacteria</taxon>
        <taxon>Cellvibrionales</taxon>
        <taxon>Spongiibacteraceae</taxon>
        <taxon>Zhongshania</taxon>
    </lineage>
</organism>
<dbReference type="KEGG" id="zal:AZF00_09175"/>
<dbReference type="Pfam" id="PF08334">
    <property type="entry name" value="T2SSG"/>
    <property type="match status" value="1"/>
</dbReference>
<evidence type="ECO:0000256" key="2">
    <source>
        <dbReference type="SAM" id="Phobius"/>
    </source>
</evidence>
<sequence length="167" mass="19026">MHLKLYRLKPQSKPSLENAPTSIKRQRGIKLWEVALVLAISSGIVIFISVIVNKRIDTALKEQVNSDFRRISMALHQYKLDNKRYPSSEQGLMALYYPPEIEPLAEKWNGPYINRETLIHDPWKKAYRYLSSDAPPGFEIRSLGADAKIGGKGQNADLSVSYQSDEH</sequence>
<dbReference type="Gene3D" id="3.30.700.10">
    <property type="entry name" value="Glycoprotein, Type 4 Pilin"/>
    <property type="match status" value="1"/>
</dbReference>
<protein>
    <recommendedName>
        <fullName evidence="3">Type II secretion system protein GspG C-terminal domain-containing protein</fullName>
    </recommendedName>
</protein>
<dbReference type="STRING" id="1470434.AZF00_09175"/>
<dbReference type="NCBIfam" id="TIGR01710">
    <property type="entry name" value="typeII_sec_gspG"/>
    <property type="match status" value="1"/>
</dbReference>
<proteinExistence type="predicted"/>
<feature type="compositionally biased region" description="Polar residues" evidence="1">
    <location>
        <begin position="156"/>
        <end position="167"/>
    </location>
</feature>
<feature type="transmembrane region" description="Helical" evidence="2">
    <location>
        <begin position="31"/>
        <end position="52"/>
    </location>
</feature>
<feature type="domain" description="Type II secretion system protein GspG C-terminal" evidence="3">
    <location>
        <begin position="54"/>
        <end position="159"/>
    </location>
</feature>
<dbReference type="SUPFAM" id="SSF54523">
    <property type="entry name" value="Pili subunits"/>
    <property type="match status" value="1"/>
</dbReference>
<feature type="region of interest" description="Disordered" evidence="1">
    <location>
        <begin position="148"/>
        <end position="167"/>
    </location>
</feature>
<dbReference type="GO" id="GO:0015627">
    <property type="term" value="C:type II protein secretion system complex"/>
    <property type="evidence" value="ECO:0007669"/>
    <property type="project" value="InterPro"/>
</dbReference>
<dbReference type="Proteomes" id="UP000074119">
    <property type="component" value="Chromosome"/>
</dbReference>
<dbReference type="GO" id="GO:0015628">
    <property type="term" value="P:protein secretion by the type II secretion system"/>
    <property type="evidence" value="ECO:0007669"/>
    <property type="project" value="InterPro"/>
</dbReference>
<evidence type="ECO:0000313" key="4">
    <source>
        <dbReference type="EMBL" id="AMO68461.1"/>
    </source>
</evidence>
<name>A0A127M5K7_9GAMM</name>
<reference evidence="4 5" key="1">
    <citation type="submission" date="2015-12" db="EMBL/GenBank/DDBJ databases">
        <authorList>
            <person name="Shamseldin A."/>
            <person name="Moawad H."/>
            <person name="Abd El-Rahim W.M."/>
            <person name="Sadowsky M.J."/>
        </authorList>
    </citation>
    <scope>NUCLEOTIDE SEQUENCE [LARGE SCALE GENOMIC DNA]</scope>
    <source>
        <strain evidence="4 5">SM2</strain>
    </source>
</reference>
<dbReference type="RefSeq" id="WP_050985193.1">
    <property type="nucleotide sequence ID" value="NZ_CP014544.1"/>
</dbReference>
<keyword evidence="2" id="KW-0812">Transmembrane</keyword>
<dbReference type="AlphaFoldDB" id="A0A127M5K7"/>